<reference evidence="1 2" key="1">
    <citation type="submission" date="2015-09" db="EMBL/GenBank/DDBJ databases">
        <title>Atta colombica WGS genome.</title>
        <authorList>
            <person name="Nygaard S."/>
            <person name="Hu H."/>
            <person name="Boomsma J."/>
            <person name="Zhang G."/>
        </authorList>
    </citation>
    <scope>NUCLEOTIDE SEQUENCE [LARGE SCALE GENOMIC DNA]</scope>
    <source>
        <strain evidence="1">Treedump-2</strain>
        <tissue evidence="1">Whole body</tissue>
    </source>
</reference>
<sequence length="112" mass="12794">MILVHTIVDHGDRLRLRSPAFSILPRILWRSGQGEFICAEILLRDMRRYTIAVPAKVIESDIHERSNELASLAACRVFRGRDKKGNEFLDQLSHIKSKEHVAPLQIDVASYS</sequence>
<protein>
    <submittedName>
        <fullName evidence="1">Uncharacterized protein</fullName>
    </submittedName>
</protein>
<organism evidence="1 2">
    <name type="scientific">Atta colombica</name>
    <dbReference type="NCBI Taxonomy" id="520822"/>
    <lineage>
        <taxon>Eukaryota</taxon>
        <taxon>Metazoa</taxon>
        <taxon>Ecdysozoa</taxon>
        <taxon>Arthropoda</taxon>
        <taxon>Hexapoda</taxon>
        <taxon>Insecta</taxon>
        <taxon>Pterygota</taxon>
        <taxon>Neoptera</taxon>
        <taxon>Endopterygota</taxon>
        <taxon>Hymenoptera</taxon>
        <taxon>Apocrita</taxon>
        <taxon>Aculeata</taxon>
        <taxon>Formicoidea</taxon>
        <taxon>Formicidae</taxon>
        <taxon>Myrmicinae</taxon>
        <taxon>Atta</taxon>
    </lineage>
</organism>
<keyword evidence="2" id="KW-1185">Reference proteome</keyword>
<accession>A0A151I5V0</accession>
<dbReference type="Proteomes" id="UP000078540">
    <property type="component" value="Unassembled WGS sequence"/>
</dbReference>
<evidence type="ECO:0000313" key="1">
    <source>
        <dbReference type="EMBL" id="KYM88080.1"/>
    </source>
</evidence>
<dbReference type="AlphaFoldDB" id="A0A151I5V0"/>
<evidence type="ECO:0000313" key="2">
    <source>
        <dbReference type="Proteomes" id="UP000078540"/>
    </source>
</evidence>
<gene>
    <name evidence="1" type="ORF">ALC53_03182</name>
</gene>
<proteinExistence type="predicted"/>
<name>A0A151I5V0_9HYME</name>
<dbReference type="EMBL" id="KQ976425">
    <property type="protein sequence ID" value="KYM88080.1"/>
    <property type="molecule type" value="Genomic_DNA"/>
</dbReference>